<keyword evidence="7" id="KW-0694">RNA-binding</keyword>
<organism evidence="10">
    <name type="scientific">marine metagenome</name>
    <dbReference type="NCBI Taxonomy" id="408172"/>
    <lineage>
        <taxon>unclassified sequences</taxon>
        <taxon>metagenomes</taxon>
        <taxon>ecological metagenomes</taxon>
    </lineage>
</organism>
<evidence type="ECO:0000256" key="1">
    <source>
        <dbReference type="ARBA" id="ARBA00000109"/>
    </source>
</evidence>
<evidence type="ECO:0000256" key="6">
    <source>
        <dbReference type="ARBA" id="ARBA00022801"/>
    </source>
</evidence>
<dbReference type="Gene3D" id="3.30.160.20">
    <property type="match status" value="1"/>
</dbReference>
<dbReference type="InterPro" id="IPR036389">
    <property type="entry name" value="RNase_III_sf"/>
</dbReference>
<dbReference type="GO" id="GO:0010468">
    <property type="term" value="P:regulation of gene expression"/>
    <property type="evidence" value="ECO:0007669"/>
    <property type="project" value="TreeGrafter"/>
</dbReference>
<dbReference type="Gene3D" id="1.10.1520.10">
    <property type="entry name" value="Ribonuclease III domain"/>
    <property type="match status" value="1"/>
</dbReference>
<dbReference type="HAMAP" id="MF_00104">
    <property type="entry name" value="RNase_III"/>
    <property type="match status" value="1"/>
</dbReference>
<dbReference type="FunFam" id="1.10.1520.10:FF:000001">
    <property type="entry name" value="Ribonuclease 3"/>
    <property type="match status" value="1"/>
</dbReference>
<dbReference type="GO" id="GO:0004525">
    <property type="term" value="F:ribonuclease III activity"/>
    <property type="evidence" value="ECO:0007669"/>
    <property type="project" value="UniProtKB-EC"/>
</dbReference>
<dbReference type="PROSITE" id="PS50142">
    <property type="entry name" value="RNASE_3_2"/>
    <property type="match status" value="1"/>
</dbReference>
<dbReference type="PANTHER" id="PTHR11207:SF0">
    <property type="entry name" value="RIBONUCLEASE 3"/>
    <property type="match status" value="1"/>
</dbReference>
<proteinExistence type="inferred from homology"/>
<dbReference type="PANTHER" id="PTHR11207">
    <property type="entry name" value="RIBONUCLEASE III"/>
    <property type="match status" value="1"/>
</dbReference>
<dbReference type="GO" id="GO:0006364">
    <property type="term" value="P:rRNA processing"/>
    <property type="evidence" value="ECO:0007669"/>
    <property type="project" value="InterPro"/>
</dbReference>
<keyword evidence="5" id="KW-0255">Endonuclease</keyword>
<dbReference type="EMBL" id="UINC01107361">
    <property type="protein sequence ID" value="SVC72679.1"/>
    <property type="molecule type" value="Genomic_DNA"/>
</dbReference>
<dbReference type="PROSITE" id="PS50137">
    <property type="entry name" value="DS_RBD"/>
    <property type="match status" value="1"/>
</dbReference>
<evidence type="ECO:0000256" key="4">
    <source>
        <dbReference type="ARBA" id="ARBA00022722"/>
    </source>
</evidence>
<sequence>MSINISVLQKRIGINFKDKKLLFRSLTHKSFSSIDNNEKLEFLGDRVLGLIISKKLLEIFPNDKEGSLDKKYASLVNRKKCLEISKKINLENYIVTGNVKSKKKNIEDKIISDACEALIAAVYIDQGFDVTESFILRFWKNSFNLNIKDQIDAKTKLQEYSLKKYKILPKYKLLSNTGPKHKPLFKIGVSLKNYKIINATGSSKKE</sequence>
<dbReference type="CDD" id="cd00593">
    <property type="entry name" value="RIBOc"/>
    <property type="match status" value="1"/>
</dbReference>
<reference evidence="10" key="1">
    <citation type="submission" date="2018-05" db="EMBL/GenBank/DDBJ databases">
        <authorList>
            <person name="Lanie J.A."/>
            <person name="Ng W.-L."/>
            <person name="Kazmierczak K.M."/>
            <person name="Andrzejewski T.M."/>
            <person name="Davidsen T.M."/>
            <person name="Wayne K.J."/>
            <person name="Tettelin H."/>
            <person name="Glass J.I."/>
            <person name="Rusch D."/>
            <person name="Podicherti R."/>
            <person name="Tsui H.-C.T."/>
            <person name="Winkler M.E."/>
        </authorList>
    </citation>
    <scope>NUCLEOTIDE SEQUENCE</scope>
</reference>
<evidence type="ECO:0000256" key="7">
    <source>
        <dbReference type="ARBA" id="ARBA00022884"/>
    </source>
</evidence>
<dbReference type="SUPFAM" id="SSF54768">
    <property type="entry name" value="dsRNA-binding domain-like"/>
    <property type="match status" value="1"/>
</dbReference>
<dbReference type="InterPro" id="IPR000999">
    <property type="entry name" value="RNase_III_dom"/>
</dbReference>
<feature type="domain" description="RNase III" evidence="9">
    <location>
        <begin position="5"/>
        <end position="127"/>
    </location>
</feature>
<evidence type="ECO:0000259" key="8">
    <source>
        <dbReference type="PROSITE" id="PS50137"/>
    </source>
</evidence>
<dbReference type="Pfam" id="PF00035">
    <property type="entry name" value="dsrm"/>
    <property type="match status" value="1"/>
</dbReference>
<accession>A0A382PH00</accession>
<evidence type="ECO:0000259" key="9">
    <source>
        <dbReference type="PROSITE" id="PS50142"/>
    </source>
</evidence>
<keyword evidence="6" id="KW-0378">Hydrolase</keyword>
<comment type="catalytic activity">
    <reaction evidence="1">
        <text>Endonucleolytic cleavage to 5'-phosphomonoester.</text>
        <dbReference type="EC" id="3.1.26.3"/>
    </reaction>
</comment>
<evidence type="ECO:0000313" key="10">
    <source>
        <dbReference type="EMBL" id="SVC72679.1"/>
    </source>
</evidence>
<dbReference type="NCBIfam" id="TIGR02191">
    <property type="entry name" value="RNaseIII"/>
    <property type="match status" value="1"/>
</dbReference>
<name>A0A382PH00_9ZZZZ</name>
<evidence type="ECO:0000256" key="5">
    <source>
        <dbReference type="ARBA" id="ARBA00022759"/>
    </source>
</evidence>
<dbReference type="AlphaFoldDB" id="A0A382PH00"/>
<dbReference type="SUPFAM" id="SSF69065">
    <property type="entry name" value="RNase III domain-like"/>
    <property type="match status" value="1"/>
</dbReference>
<gene>
    <name evidence="10" type="ORF">METZ01_LOCUS325533</name>
</gene>
<evidence type="ECO:0000256" key="2">
    <source>
        <dbReference type="ARBA" id="ARBA00010183"/>
    </source>
</evidence>
<dbReference type="Pfam" id="PF14622">
    <property type="entry name" value="Ribonucleas_3_3"/>
    <property type="match status" value="1"/>
</dbReference>
<dbReference type="SMART" id="SM00535">
    <property type="entry name" value="RIBOc"/>
    <property type="match status" value="1"/>
</dbReference>
<dbReference type="PROSITE" id="PS00517">
    <property type="entry name" value="RNASE_3_1"/>
    <property type="match status" value="1"/>
</dbReference>
<feature type="domain" description="DRBM" evidence="8">
    <location>
        <begin position="152"/>
        <end position="206"/>
    </location>
</feature>
<keyword evidence="4" id="KW-0540">Nuclease</keyword>
<dbReference type="EC" id="3.1.26.3" evidence="3"/>
<dbReference type="InterPro" id="IPR011907">
    <property type="entry name" value="RNase_III"/>
</dbReference>
<feature type="non-terminal residue" evidence="10">
    <location>
        <position position="206"/>
    </location>
</feature>
<comment type="similarity">
    <text evidence="2">Belongs to the ribonuclease III family.</text>
</comment>
<dbReference type="InterPro" id="IPR014720">
    <property type="entry name" value="dsRBD_dom"/>
</dbReference>
<evidence type="ECO:0000256" key="3">
    <source>
        <dbReference type="ARBA" id="ARBA00012177"/>
    </source>
</evidence>
<dbReference type="GO" id="GO:0003725">
    <property type="term" value="F:double-stranded RNA binding"/>
    <property type="evidence" value="ECO:0007669"/>
    <property type="project" value="TreeGrafter"/>
</dbReference>
<dbReference type="CDD" id="cd10845">
    <property type="entry name" value="DSRM_RNAse_III_family"/>
    <property type="match status" value="1"/>
</dbReference>
<protein>
    <recommendedName>
        <fullName evidence="3">ribonuclease III</fullName>
        <ecNumber evidence="3">3.1.26.3</ecNumber>
    </recommendedName>
</protein>